<name>A0AA36D6I5_9BILA</name>
<evidence type="ECO:0000256" key="2">
    <source>
        <dbReference type="SAM" id="SignalP"/>
    </source>
</evidence>
<proteinExistence type="predicted"/>
<evidence type="ECO:0000313" key="5">
    <source>
        <dbReference type="Proteomes" id="UP001177023"/>
    </source>
</evidence>
<evidence type="ECO:0000259" key="3">
    <source>
        <dbReference type="PROSITE" id="PS50015"/>
    </source>
</evidence>
<sequence length="115" mass="13074">MKLILFAVVFGVSCALVIPKERDCDTKCEQLKCPLCEFLVQNSEKWIGKEGEKDEAKIVQMCESIFKFTGQQFDQFLCDEVVKNMADEIIKDLEDEQETEKSAEAVCKRIGQCPA</sequence>
<feature type="chain" id="PRO_5041314724" description="Saposin B-type domain-containing protein" evidence="2">
    <location>
        <begin position="16"/>
        <end position="115"/>
    </location>
</feature>
<dbReference type="Proteomes" id="UP001177023">
    <property type="component" value="Unassembled WGS sequence"/>
</dbReference>
<dbReference type="SUPFAM" id="SSF47862">
    <property type="entry name" value="Saposin"/>
    <property type="match status" value="1"/>
</dbReference>
<keyword evidence="5" id="KW-1185">Reference proteome</keyword>
<keyword evidence="2" id="KW-0732">Signal</keyword>
<feature type="non-terminal residue" evidence="4">
    <location>
        <position position="115"/>
    </location>
</feature>
<organism evidence="4 5">
    <name type="scientific">Mesorhabditis spiculigera</name>
    <dbReference type="NCBI Taxonomy" id="96644"/>
    <lineage>
        <taxon>Eukaryota</taxon>
        <taxon>Metazoa</taxon>
        <taxon>Ecdysozoa</taxon>
        <taxon>Nematoda</taxon>
        <taxon>Chromadorea</taxon>
        <taxon>Rhabditida</taxon>
        <taxon>Rhabditina</taxon>
        <taxon>Rhabditomorpha</taxon>
        <taxon>Rhabditoidea</taxon>
        <taxon>Rhabditidae</taxon>
        <taxon>Mesorhabditinae</taxon>
        <taxon>Mesorhabditis</taxon>
    </lineage>
</organism>
<keyword evidence="1" id="KW-1015">Disulfide bond</keyword>
<feature type="domain" description="Saposin B-type" evidence="3">
    <location>
        <begin position="29"/>
        <end position="115"/>
    </location>
</feature>
<dbReference type="InterPro" id="IPR011001">
    <property type="entry name" value="Saposin-like"/>
</dbReference>
<dbReference type="AlphaFoldDB" id="A0AA36D6I5"/>
<gene>
    <name evidence="4" type="ORF">MSPICULIGERA_LOCUS20156</name>
</gene>
<reference evidence="4" key="1">
    <citation type="submission" date="2023-06" db="EMBL/GenBank/DDBJ databases">
        <authorList>
            <person name="Delattre M."/>
        </authorList>
    </citation>
    <scope>NUCLEOTIDE SEQUENCE</scope>
    <source>
        <strain evidence="4">AF72</strain>
    </source>
</reference>
<comment type="caution">
    <text evidence="4">The sequence shown here is derived from an EMBL/GenBank/DDBJ whole genome shotgun (WGS) entry which is preliminary data.</text>
</comment>
<dbReference type="PROSITE" id="PS50015">
    <property type="entry name" value="SAP_B"/>
    <property type="match status" value="1"/>
</dbReference>
<dbReference type="InterPro" id="IPR008139">
    <property type="entry name" value="SaposinB_dom"/>
</dbReference>
<dbReference type="Gene3D" id="1.10.225.10">
    <property type="entry name" value="Saposin-like"/>
    <property type="match status" value="1"/>
</dbReference>
<dbReference type="EMBL" id="CATQJA010002664">
    <property type="protein sequence ID" value="CAJ0582013.1"/>
    <property type="molecule type" value="Genomic_DNA"/>
</dbReference>
<dbReference type="SMART" id="SM00741">
    <property type="entry name" value="SapB"/>
    <property type="match status" value="1"/>
</dbReference>
<feature type="signal peptide" evidence="2">
    <location>
        <begin position="1"/>
        <end position="15"/>
    </location>
</feature>
<evidence type="ECO:0000256" key="1">
    <source>
        <dbReference type="ARBA" id="ARBA00023157"/>
    </source>
</evidence>
<protein>
    <recommendedName>
        <fullName evidence="3">Saposin B-type domain-containing protein</fullName>
    </recommendedName>
</protein>
<accession>A0AA36D6I5</accession>
<evidence type="ECO:0000313" key="4">
    <source>
        <dbReference type="EMBL" id="CAJ0582013.1"/>
    </source>
</evidence>